<protein>
    <submittedName>
        <fullName evidence="2">Uncharacterized protein</fullName>
    </submittedName>
</protein>
<comment type="caution">
    <text evidence="2">The sequence shown here is derived from an EMBL/GenBank/DDBJ whole genome shotgun (WGS) entry which is preliminary data.</text>
</comment>
<keyword evidence="3" id="KW-1185">Reference proteome</keyword>
<feature type="compositionally biased region" description="Basic and acidic residues" evidence="1">
    <location>
        <begin position="44"/>
        <end position="55"/>
    </location>
</feature>
<feature type="compositionally biased region" description="Acidic residues" evidence="1">
    <location>
        <begin position="144"/>
        <end position="156"/>
    </location>
</feature>
<dbReference type="EMBL" id="BJWL01000024">
    <property type="protein sequence ID" value="GFZ14486.1"/>
    <property type="molecule type" value="Genomic_DNA"/>
</dbReference>
<feature type="region of interest" description="Disordered" evidence="1">
    <location>
        <begin position="1"/>
        <end position="65"/>
    </location>
</feature>
<evidence type="ECO:0000256" key="1">
    <source>
        <dbReference type="SAM" id="MobiDB-lite"/>
    </source>
</evidence>
<organism evidence="2 3">
    <name type="scientific">Actinidia rufa</name>
    <dbReference type="NCBI Taxonomy" id="165716"/>
    <lineage>
        <taxon>Eukaryota</taxon>
        <taxon>Viridiplantae</taxon>
        <taxon>Streptophyta</taxon>
        <taxon>Embryophyta</taxon>
        <taxon>Tracheophyta</taxon>
        <taxon>Spermatophyta</taxon>
        <taxon>Magnoliopsida</taxon>
        <taxon>eudicotyledons</taxon>
        <taxon>Gunneridae</taxon>
        <taxon>Pentapetalae</taxon>
        <taxon>asterids</taxon>
        <taxon>Ericales</taxon>
        <taxon>Actinidiaceae</taxon>
        <taxon>Actinidia</taxon>
    </lineage>
</organism>
<feature type="region of interest" description="Disordered" evidence="1">
    <location>
        <begin position="120"/>
        <end position="219"/>
    </location>
</feature>
<name>A0A7J0GUM2_9ERIC</name>
<feature type="compositionally biased region" description="Basic residues" evidence="1">
    <location>
        <begin position="1"/>
        <end position="11"/>
    </location>
</feature>
<sequence>MAPKSSKKKKQSLALVVSTPEMAKAKRGRIRLKDNKWTPKPKTKKEEASSSKEKAPFGSGSAGKTSISEIEGFKMSMLGFMAQIQESMQKLHVKVDNVVVRLLLIEKKMQEIDRKMDLQRKGKEYWEEENDSEEEPKGERNDQDQGDEEDMSETESDASPLTHKSGHEYGLRRRGGLTKFSNTPETALKLTPSPALSPSTPIHVPQASPSHALPLHSPL</sequence>
<dbReference type="Proteomes" id="UP000585474">
    <property type="component" value="Unassembled WGS sequence"/>
</dbReference>
<reference evidence="2 3" key="1">
    <citation type="submission" date="2019-07" db="EMBL/GenBank/DDBJ databases">
        <title>De Novo Assembly of kiwifruit Actinidia rufa.</title>
        <authorList>
            <person name="Sugita-Konishi S."/>
            <person name="Sato K."/>
            <person name="Mori E."/>
            <person name="Abe Y."/>
            <person name="Kisaki G."/>
            <person name="Hamano K."/>
            <person name="Suezawa K."/>
            <person name="Otani M."/>
            <person name="Fukuda T."/>
            <person name="Manabe T."/>
            <person name="Gomi K."/>
            <person name="Tabuchi M."/>
            <person name="Akimitsu K."/>
            <person name="Kataoka I."/>
        </authorList>
    </citation>
    <scope>NUCLEOTIDE SEQUENCE [LARGE SCALE GENOMIC DNA]</scope>
    <source>
        <strain evidence="3">cv. Fuchu</strain>
    </source>
</reference>
<evidence type="ECO:0000313" key="2">
    <source>
        <dbReference type="EMBL" id="GFZ14486.1"/>
    </source>
</evidence>
<evidence type="ECO:0000313" key="3">
    <source>
        <dbReference type="Proteomes" id="UP000585474"/>
    </source>
</evidence>
<gene>
    <name evidence="2" type="ORF">Acr_24g0006760</name>
</gene>
<accession>A0A7J0GUM2</accession>
<proteinExistence type="predicted"/>
<dbReference type="AlphaFoldDB" id="A0A7J0GUM2"/>
<feature type="compositionally biased region" description="Low complexity" evidence="1">
    <location>
        <begin position="187"/>
        <end position="201"/>
    </location>
</feature>